<dbReference type="AlphaFoldDB" id="A0A267FZS9"/>
<comment type="caution">
    <text evidence="3">The sequence shown here is derived from an EMBL/GenBank/DDBJ whole genome shotgun (WGS) entry which is preliminary data.</text>
</comment>
<dbReference type="InterPro" id="IPR003578">
    <property type="entry name" value="Small_GTPase_Rho"/>
</dbReference>
<evidence type="ECO:0000313" key="4">
    <source>
        <dbReference type="Proteomes" id="UP000215902"/>
    </source>
</evidence>
<evidence type="ECO:0000256" key="1">
    <source>
        <dbReference type="ARBA" id="ARBA00022741"/>
    </source>
</evidence>
<dbReference type="PROSITE" id="PS51420">
    <property type="entry name" value="RHO"/>
    <property type="match status" value="1"/>
</dbReference>
<dbReference type="InterPro" id="IPR027417">
    <property type="entry name" value="P-loop_NTPase"/>
</dbReference>
<evidence type="ECO:0000313" key="3">
    <source>
        <dbReference type="EMBL" id="PAA78472.1"/>
    </source>
</evidence>
<dbReference type="GO" id="GO:0007264">
    <property type="term" value="P:small GTPase-mediated signal transduction"/>
    <property type="evidence" value="ECO:0007669"/>
    <property type="project" value="InterPro"/>
</dbReference>
<name>A0A267FZS9_9PLAT</name>
<dbReference type="Pfam" id="PF00071">
    <property type="entry name" value="Ras"/>
    <property type="match status" value="1"/>
</dbReference>
<organism evidence="3 4">
    <name type="scientific">Macrostomum lignano</name>
    <dbReference type="NCBI Taxonomy" id="282301"/>
    <lineage>
        <taxon>Eukaryota</taxon>
        <taxon>Metazoa</taxon>
        <taxon>Spiralia</taxon>
        <taxon>Lophotrochozoa</taxon>
        <taxon>Platyhelminthes</taxon>
        <taxon>Rhabditophora</taxon>
        <taxon>Macrostomorpha</taxon>
        <taxon>Macrostomida</taxon>
        <taxon>Macrostomidae</taxon>
        <taxon>Macrostomum</taxon>
    </lineage>
</organism>
<dbReference type="PROSITE" id="PS51419">
    <property type="entry name" value="RAB"/>
    <property type="match status" value="1"/>
</dbReference>
<dbReference type="EMBL" id="NIVC01000686">
    <property type="protein sequence ID" value="PAA78472.1"/>
    <property type="molecule type" value="Genomic_DNA"/>
</dbReference>
<dbReference type="Proteomes" id="UP000215902">
    <property type="component" value="Unassembled WGS sequence"/>
</dbReference>
<dbReference type="InterPro" id="IPR001806">
    <property type="entry name" value="Small_GTPase"/>
</dbReference>
<accession>A0A267FZS9</accession>
<dbReference type="Gene3D" id="3.40.50.300">
    <property type="entry name" value="P-loop containing nucleotide triphosphate hydrolases"/>
    <property type="match status" value="1"/>
</dbReference>
<sequence length="88" mass="9784">MSNNANSSNRVDTLKVVLVGDGSVGKTCMLSVYMKKGFPTTYVPTIVDNFSYDVTVDSRPVRLQLWDTAGQEDYDRLRPLSYPTPTCS</sequence>
<dbReference type="InterPro" id="IPR005225">
    <property type="entry name" value="Small_GTP-bd"/>
</dbReference>
<dbReference type="SUPFAM" id="SSF52540">
    <property type="entry name" value="P-loop containing nucleoside triphosphate hydrolases"/>
    <property type="match status" value="1"/>
</dbReference>
<dbReference type="NCBIfam" id="TIGR00231">
    <property type="entry name" value="small_GTP"/>
    <property type="match status" value="1"/>
</dbReference>
<dbReference type="PANTHER" id="PTHR24072">
    <property type="entry name" value="RHO FAMILY GTPASE"/>
    <property type="match status" value="1"/>
</dbReference>
<dbReference type="PRINTS" id="PR00449">
    <property type="entry name" value="RASTRNSFRMNG"/>
</dbReference>
<dbReference type="GO" id="GO:0003924">
    <property type="term" value="F:GTPase activity"/>
    <property type="evidence" value="ECO:0007669"/>
    <property type="project" value="InterPro"/>
</dbReference>
<dbReference type="SMART" id="SM00174">
    <property type="entry name" value="RHO"/>
    <property type="match status" value="1"/>
</dbReference>
<keyword evidence="2" id="KW-0342">GTP-binding</keyword>
<protein>
    <submittedName>
        <fullName evidence="3">Uncharacterized protein</fullName>
    </submittedName>
</protein>
<proteinExistence type="predicted"/>
<keyword evidence="1" id="KW-0547">Nucleotide-binding</keyword>
<dbReference type="OrthoDB" id="6041427at2759"/>
<dbReference type="GO" id="GO:0005525">
    <property type="term" value="F:GTP binding"/>
    <property type="evidence" value="ECO:0007669"/>
    <property type="project" value="UniProtKB-KW"/>
</dbReference>
<gene>
    <name evidence="3" type="ORF">BOX15_Mlig020450g3</name>
</gene>
<reference evidence="3 4" key="1">
    <citation type="submission" date="2017-06" db="EMBL/GenBank/DDBJ databases">
        <title>A platform for efficient transgenesis in Macrostomum lignano, a flatworm model organism for stem cell research.</title>
        <authorList>
            <person name="Berezikov E."/>
        </authorList>
    </citation>
    <scope>NUCLEOTIDE SEQUENCE [LARGE SCALE GENOMIC DNA]</scope>
    <source>
        <strain evidence="3">DV1</strain>
        <tissue evidence="3">Whole organism</tissue>
    </source>
</reference>
<keyword evidence="4" id="KW-1185">Reference proteome</keyword>
<dbReference type="STRING" id="282301.A0A267FZS9"/>
<evidence type="ECO:0000256" key="2">
    <source>
        <dbReference type="ARBA" id="ARBA00023134"/>
    </source>
</evidence>